<evidence type="ECO:0000313" key="1">
    <source>
        <dbReference type="EMBL" id="WPJ96724.1"/>
    </source>
</evidence>
<dbReference type="Proteomes" id="UP001324993">
    <property type="component" value="Chromosome"/>
</dbReference>
<keyword evidence="2" id="KW-1185">Reference proteome</keyword>
<gene>
    <name evidence="1" type="ORF">SH580_03270</name>
</gene>
<dbReference type="Gene3D" id="3.40.50.880">
    <property type="match status" value="1"/>
</dbReference>
<evidence type="ECO:0000313" key="2">
    <source>
        <dbReference type="Proteomes" id="UP001324993"/>
    </source>
</evidence>
<sequence>MRNFEQSMGVTLSDPMIRNPEVLKQVAVDLVNSGFEVLRPFLRLTSFNFGDPEVVQAVRVLTDAAHALGAKVVIDCEPHLKAAQEMGRMFAGVQATRLVRAKTKLVEGRYRLHFENPKTNGVKSDYLDVEAAWVRSSDGQYHAVVISDSQVDGEGEIYRNGYAFRQHFYIEGKPADRRMHTHLSGQLTDFNQGELVVYARFTERACVDFWSEGCRRYYDHILELHRDSHLDGVGWDEPAVEGDWGTYLYGDAFAQAFESKKGYSLRDKLYLLDEGGCEPEAVRVRLDYYEVLNEGVFHAQQNLIAKARALFGEDLILGSHHTWQGEGGINDYRCGAVDYFRLNDQMDAGYTDCCWWDPQSVAYAYTLGSSLGRLTPSGEAEVNTWHWKATNAMVDYNARLISLFKISWFNIFYGESSEVTRYPAHYTWDLTVQETKRNRAQLRDLKGFDPVVEVGILHGWETVCGINRPDIASAHKAFCLNQSSRFVERSIAFDWVDCRLLADATVDGEALQTGLGRYRILILPYASVLPDQAWAVLQDFAQHGGRLVFVGPPPALTSSGKSLNAAFSDMMGLPMPTLSQYLSGIDAQCQLPEFRTLQIEVSYPLRGPAERLLVSIEGEAHGARNTAGNVLYLSDLEPGSQLIDHIEAWLQPEVKCYSDAILWRLYRKADGRSKLLLAARRERQLQGIIDYAGQRIELFAGTIASIEADGNELSVNGAGVRWAVVPSDRGE</sequence>
<reference evidence="1 2" key="1">
    <citation type="submission" date="2023-11" db="EMBL/GenBank/DDBJ databases">
        <title>Coraliomargarita sp. nov., isolated from marine algae.</title>
        <authorList>
            <person name="Lee J.K."/>
            <person name="Baek J.H."/>
            <person name="Kim J.M."/>
            <person name="Choi D.G."/>
            <person name="Jeon C.O."/>
        </authorList>
    </citation>
    <scope>NUCLEOTIDE SEQUENCE [LARGE SCALE GENOMIC DNA]</scope>
    <source>
        <strain evidence="1 2">J2-16</strain>
    </source>
</reference>
<dbReference type="RefSeq" id="WP_319833581.1">
    <property type="nucleotide sequence ID" value="NZ_CP138858.1"/>
</dbReference>
<organism evidence="1 2">
    <name type="scientific">Coraliomargarita algicola</name>
    <dbReference type="NCBI Taxonomy" id="3092156"/>
    <lineage>
        <taxon>Bacteria</taxon>
        <taxon>Pseudomonadati</taxon>
        <taxon>Verrucomicrobiota</taxon>
        <taxon>Opitutia</taxon>
        <taxon>Puniceicoccales</taxon>
        <taxon>Coraliomargaritaceae</taxon>
        <taxon>Coraliomargarita</taxon>
    </lineage>
</organism>
<name>A0ABZ0RUT8_9BACT</name>
<dbReference type="InterPro" id="IPR029062">
    <property type="entry name" value="Class_I_gatase-like"/>
</dbReference>
<dbReference type="CDD" id="cd03143">
    <property type="entry name" value="A4_beta-galactosidase_middle_domain"/>
    <property type="match status" value="1"/>
</dbReference>
<proteinExistence type="predicted"/>
<accession>A0ABZ0RUT8</accession>
<protein>
    <recommendedName>
        <fullName evidence="3">Beta-galactosidase</fullName>
    </recommendedName>
</protein>
<evidence type="ECO:0008006" key="3">
    <source>
        <dbReference type="Google" id="ProtNLM"/>
    </source>
</evidence>
<dbReference type="EMBL" id="CP138858">
    <property type="protein sequence ID" value="WPJ96724.1"/>
    <property type="molecule type" value="Genomic_DNA"/>
</dbReference>